<dbReference type="InterPro" id="IPR000648">
    <property type="entry name" value="Oxysterol-bd"/>
</dbReference>
<sequence>MYAHARNEARIFELYREIHQASQASLSLSMADYFAYLQSRWEELAQYEPLSEFTTEGGILARRLDRQHTYQFLMGLKPEFEALRTQIVNTTSMPSIFEAFAMLDGDERRHRLLQLPPPPVTESTIPDQMALAASGSRFSGGRSSSGRAPCSFCGGVTHGCDRCFKLHPELRETFKRNKEKSKASPRTAAISETSYGSPAAPTAPDLHQLQTQFQNQMEQLQLQFQTQLGSLMQQSPHPNPSPSTATLASGPEFEEDFWQGVHLIRLILVRERLLRIRVYFLVLFRCFESPQVASPTLPPVLTSDPRHMYSRRPPASDPLPQSSPESGNISPISSPVRRYPTRDRRPPDKLDFSNPNATKYSIAQYVSYQGLSDSYRTFIGHVSSTPIPRSVSEALRDPNWVTTMQVQGVIQGRNGKTVATLFGKWDKSMHYMNGDSSGRGKGPHLSEAYLLWKRSKPPQLPTRYNLTRFAITLNELTSQLKEKLPPTDSRLRPDQRCLENGEYDKANSEKLRLEQRQRQARKMQESGWKPKWFAKDEGSDTYRYIGGYWEAREKCSWESCPDIFGHFPSDQVPD</sequence>
<feature type="region of interest" description="Disordered" evidence="7">
    <location>
        <begin position="295"/>
        <end position="353"/>
    </location>
</feature>
<dbReference type="GO" id="GO:0032934">
    <property type="term" value="F:sterol binding"/>
    <property type="evidence" value="ECO:0007669"/>
    <property type="project" value="TreeGrafter"/>
</dbReference>
<evidence type="ECO:0000256" key="5">
    <source>
        <dbReference type="ARBA" id="ARBA00023055"/>
    </source>
</evidence>
<keyword evidence="5" id="KW-0445">Lipid transport</keyword>
<dbReference type="Proteomes" id="UP000585474">
    <property type="component" value="Unassembled WGS sequence"/>
</dbReference>
<evidence type="ECO:0000256" key="1">
    <source>
        <dbReference type="ARBA" id="ARBA00003361"/>
    </source>
</evidence>
<evidence type="ECO:0000256" key="3">
    <source>
        <dbReference type="ARBA" id="ARBA00022448"/>
    </source>
</evidence>
<comment type="caution">
    <text evidence="8">The sequence shown here is derived from an EMBL/GenBank/DDBJ whole genome shotgun (WGS) entry which is preliminary data.</text>
</comment>
<evidence type="ECO:0000313" key="8">
    <source>
        <dbReference type="EMBL" id="GFY96676.1"/>
    </source>
</evidence>
<dbReference type="SUPFAM" id="SSF144000">
    <property type="entry name" value="Oxysterol-binding protein-like"/>
    <property type="match status" value="1"/>
</dbReference>
<keyword evidence="6" id="KW-0446">Lipid-binding</keyword>
<dbReference type="Pfam" id="PF01237">
    <property type="entry name" value="Oxysterol_BP"/>
    <property type="match status" value="1"/>
</dbReference>
<keyword evidence="3" id="KW-0813">Transport</keyword>
<dbReference type="GO" id="GO:0006869">
    <property type="term" value="P:lipid transport"/>
    <property type="evidence" value="ECO:0007669"/>
    <property type="project" value="UniProtKB-KW"/>
</dbReference>
<dbReference type="FunFam" id="3.30.70.3490:FF:000013">
    <property type="entry name" value="Oxysterol-binding protein-related protein 2A"/>
    <property type="match status" value="1"/>
</dbReference>
<dbReference type="GO" id="GO:0005829">
    <property type="term" value="C:cytosol"/>
    <property type="evidence" value="ECO:0007669"/>
    <property type="project" value="TreeGrafter"/>
</dbReference>
<protein>
    <submittedName>
        <fullName evidence="8">OSBP(Oxysterol binding protein)-related protein 1A</fullName>
    </submittedName>
</protein>
<dbReference type="EMBL" id="BJWL01000011">
    <property type="protein sequence ID" value="GFY96676.1"/>
    <property type="molecule type" value="Genomic_DNA"/>
</dbReference>
<reference evidence="8 9" key="1">
    <citation type="submission" date="2019-07" db="EMBL/GenBank/DDBJ databases">
        <title>De Novo Assembly of kiwifruit Actinidia rufa.</title>
        <authorList>
            <person name="Sugita-Konishi S."/>
            <person name="Sato K."/>
            <person name="Mori E."/>
            <person name="Abe Y."/>
            <person name="Kisaki G."/>
            <person name="Hamano K."/>
            <person name="Suezawa K."/>
            <person name="Otani M."/>
            <person name="Fukuda T."/>
            <person name="Manabe T."/>
            <person name="Gomi K."/>
            <person name="Tabuchi M."/>
            <person name="Akimitsu K."/>
            <person name="Kataoka I."/>
        </authorList>
    </citation>
    <scope>NUCLEOTIDE SEQUENCE [LARGE SCALE GENOMIC DNA]</scope>
    <source>
        <strain evidence="9">cv. Fuchu</strain>
    </source>
</reference>
<feature type="compositionally biased region" description="Polar residues" evidence="7">
    <location>
        <begin position="319"/>
        <end position="333"/>
    </location>
</feature>
<dbReference type="GO" id="GO:0016020">
    <property type="term" value="C:membrane"/>
    <property type="evidence" value="ECO:0007669"/>
    <property type="project" value="TreeGrafter"/>
</dbReference>
<comment type="function">
    <text evidence="1">May be involved in the transport of sterols.</text>
</comment>
<organism evidence="8 9">
    <name type="scientific">Actinidia rufa</name>
    <dbReference type="NCBI Taxonomy" id="165716"/>
    <lineage>
        <taxon>Eukaryota</taxon>
        <taxon>Viridiplantae</taxon>
        <taxon>Streptophyta</taxon>
        <taxon>Embryophyta</taxon>
        <taxon>Tracheophyta</taxon>
        <taxon>Spermatophyta</taxon>
        <taxon>Magnoliopsida</taxon>
        <taxon>eudicotyledons</taxon>
        <taxon>Gunneridae</taxon>
        <taxon>Pentapetalae</taxon>
        <taxon>asterids</taxon>
        <taxon>Ericales</taxon>
        <taxon>Actinidiaceae</taxon>
        <taxon>Actinidia</taxon>
    </lineage>
</organism>
<keyword evidence="4" id="KW-0175">Coiled coil</keyword>
<keyword evidence="9" id="KW-1185">Reference proteome</keyword>
<dbReference type="OrthoDB" id="1854502at2759"/>
<name>A0A7J0FE18_9ERIC</name>
<dbReference type="AlphaFoldDB" id="A0A7J0FE18"/>
<dbReference type="PANTHER" id="PTHR10972:SF96">
    <property type="entry name" value="OXYSTEROL-BINDING PROTEIN-RELATED PROTEIN 1A-RELATED"/>
    <property type="match status" value="1"/>
</dbReference>
<accession>A0A7J0FE18</accession>
<dbReference type="InterPro" id="IPR037239">
    <property type="entry name" value="OSBP_sf"/>
</dbReference>
<feature type="region of interest" description="Disordered" evidence="7">
    <location>
        <begin position="175"/>
        <end position="204"/>
    </location>
</feature>
<gene>
    <name evidence="8" type="ORF">Acr_11g0009820</name>
</gene>
<evidence type="ECO:0000256" key="7">
    <source>
        <dbReference type="SAM" id="MobiDB-lite"/>
    </source>
</evidence>
<evidence type="ECO:0000256" key="4">
    <source>
        <dbReference type="ARBA" id="ARBA00023054"/>
    </source>
</evidence>
<evidence type="ECO:0000256" key="2">
    <source>
        <dbReference type="ARBA" id="ARBA00008842"/>
    </source>
</evidence>
<dbReference type="PANTHER" id="PTHR10972">
    <property type="entry name" value="OXYSTEROL-BINDING PROTEIN-RELATED"/>
    <property type="match status" value="1"/>
</dbReference>
<evidence type="ECO:0000313" key="9">
    <source>
        <dbReference type="Proteomes" id="UP000585474"/>
    </source>
</evidence>
<dbReference type="Gene3D" id="3.30.70.3490">
    <property type="match status" value="1"/>
</dbReference>
<feature type="compositionally biased region" description="Basic and acidic residues" evidence="7">
    <location>
        <begin position="340"/>
        <end position="351"/>
    </location>
</feature>
<proteinExistence type="inferred from homology"/>
<evidence type="ECO:0000256" key="6">
    <source>
        <dbReference type="ARBA" id="ARBA00023121"/>
    </source>
</evidence>
<comment type="similarity">
    <text evidence="2">Belongs to the OSBP family.</text>
</comment>